<dbReference type="EMBL" id="LPUF01000003">
    <property type="protein sequence ID" value="OQK15974.1"/>
    <property type="molecule type" value="Genomic_DNA"/>
</dbReference>
<dbReference type="SMART" id="SM00347">
    <property type="entry name" value="HTH_MARR"/>
    <property type="match status" value="1"/>
</dbReference>
<sequence length="187" mass="21294">MRKPNVFDLIECMAALIRSEERKKCTEMKLQLVHFQVLEYLSFCNKYSDTPAAIANYLGMTRGTISQTLIILEKRAFIKKNQDISDKRVFHVQLLPKGLNTLNKAKPTELFQRAAKILQESSPVEGGEEIFIEALTALQKANDSNSFGVCKTCKNFSRTPKGFFCELTQEKLSKKDSEKICQEHVPI</sequence>
<dbReference type="SUPFAM" id="SSF46785">
    <property type="entry name" value="Winged helix' DNA-binding domain"/>
    <property type="match status" value="1"/>
</dbReference>
<gene>
    <name evidence="2" type="ORF">AU255_16220</name>
</gene>
<dbReference type="OrthoDB" id="5522755at2"/>
<dbReference type="InterPro" id="IPR000835">
    <property type="entry name" value="HTH_MarR-typ"/>
</dbReference>
<dbReference type="GO" id="GO:0003700">
    <property type="term" value="F:DNA-binding transcription factor activity"/>
    <property type="evidence" value="ECO:0007669"/>
    <property type="project" value="InterPro"/>
</dbReference>
<comment type="caution">
    <text evidence="2">The sequence shown here is derived from an EMBL/GenBank/DDBJ whole genome shotgun (WGS) entry which is preliminary data.</text>
</comment>
<dbReference type="Gene3D" id="1.10.10.10">
    <property type="entry name" value="Winged helix-like DNA-binding domain superfamily/Winged helix DNA-binding domain"/>
    <property type="match status" value="1"/>
</dbReference>
<reference evidence="2 3" key="1">
    <citation type="submission" date="2015-12" db="EMBL/GenBank/DDBJ databases">
        <authorList>
            <person name="Shamseldin A."/>
            <person name="Moawad H."/>
            <person name="Abd El-Rahim W.M."/>
            <person name="Sadowsky M.J."/>
        </authorList>
    </citation>
    <scope>NUCLEOTIDE SEQUENCE [LARGE SCALE GENOMIC DNA]</scope>
    <source>
        <strain evidence="2 3">WF1</strain>
    </source>
</reference>
<evidence type="ECO:0000313" key="2">
    <source>
        <dbReference type="EMBL" id="OQK15974.1"/>
    </source>
</evidence>
<evidence type="ECO:0000259" key="1">
    <source>
        <dbReference type="PROSITE" id="PS50995"/>
    </source>
</evidence>
<evidence type="ECO:0000313" key="3">
    <source>
        <dbReference type="Proteomes" id="UP000191980"/>
    </source>
</evidence>
<name>A0A1V8M341_9GAMM</name>
<dbReference type="InterPro" id="IPR039422">
    <property type="entry name" value="MarR/SlyA-like"/>
</dbReference>
<proteinExistence type="predicted"/>
<organism evidence="2 3">
    <name type="scientific">Methyloprofundus sedimenti</name>
    <dbReference type="NCBI Taxonomy" id="1420851"/>
    <lineage>
        <taxon>Bacteria</taxon>
        <taxon>Pseudomonadati</taxon>
        <taxon>Pseudomonadota</taxon>
        <taxon>Gammaproteobacteria</taxon>
        <taxon>Methylococcales</taxon>
        <taxon>Methylococcaceae</taxon>
        <taxon>Methyloprofundus</taxon>
    </lineage>
</organism>
<dbReference type="Proteomes" id="UP000191980">
    <property type="component" value="Unassembled WGS sequence"/>
</dbReference>
<dbReference type="AlphaFoldDB" id="A0A1V8M341"/>
<dbReference type="STRING" id="1420851.AU255_16220"/>
<dbReference type="InterPro" id="IPR036388">
    <property type="entry name" value="WH-like_DNA-bd_sf"/>
</dbReference>
<keyword evidence="3" id="KW-1185">Reference proteome</keyword>
<protein>
    <submittedName>
        <fullName evidence="2">MarR family transcriptional regulator</fullName>
    </submittedName>
</protein>
<dbReference type="PROSITE" id="PS50995">
    <property type="entry name" value="HTH_MARR_2"/>
    <property type="match status" value="1"/>
</dbReference>
<dbReference type="GO" id="GO:0006950">
    <property type="term" value="P:response to stress"/>
    <property type="evidence" value="ECO:0007669"/>
    <property type="project" value="TreeGrafter"/>
</dbReference>
<dbReference type="PANTHER" id="PTHR33164">
    <property type="entry name" value="TRANSCRIPTIONAL REGULATOR, MARR FAMILY"/>
    <property type="match status" value="1"/>
</dbReference>
<accession>A0A1V8M341</accession>
<dbReference type="InterPro" id="IPR036390">
    <property type="entry name" value="WH_DNA-bd_sf"/>
</dbReference>
<dbReference type="PANTHER" id="PTHR33164:SF89">
    <property type="entry name" value="MARR FAMILY REGULATORY PROTEIN"/>
    <property type="match status" value="1"/>
</dbReference>
<feature type="domain" description="HTH marR-type" evidence="1">
    <location>
        <begin position="1"/>
        <end position="140"/>
    </location>
</feature>